<dbReference type="Proteomes" id="UP000742024">
    <property type="component" value="Unassembled WGS sequence"/>
</dbReference>
<accession>A0ABQ7P417</accession>
<organism evidence="1 2">
    <name type="scientific">Claviceps arundinis</name>
    <dbReference type="NCBI Taxonomy" id="1623583"/>
    <lineage>
        <taxon>Eukaryota</taxon>
        <taxon>Fungi</taxon>
        <taxon>Dikarya</taxon>
        <taxon>Ascomycota</taxon>
        <taxon>Pezizomycotina</taxon>
        <taxon>Sordariomycetes</taxon>
        <taxon>Hypocreomycetidae</taxon>
        <taxon>Hypocreales</taxon>
        <taxon>Clavicipitaceae</taxon>
        <taxon>Claviceps</taxon>
    </lineage>
</organism>
<comment type="caution">
    <text evidence="1">The sequence shown here is derived from an EMBL/GenBank/DDBJ whole genome shotgun (WGS) entry which is preliminary data.</text>
</comment>
<name>A0ABQ7P417_9HYPO</name>
<evidence type="ECO:0000313" key="2">
    <source>
        <dbReference type="Proteomes" id="UP000742024"/>
    </source>
</evidence>
<dbReference type="EMBL" id="SRPR01000541">
    <property type="protein sequence ID" value="KAG5952173.1"/>
    <property type="molecule type" value="Genomic_DNA"/>
</dbReference>
<sequence length="58" mass="6737">MLKLRTYAYMNSVLRDVVLKARVDDDRDFPMTTIIHFGSSELVFGRRSTAMDVVRGWV</sequence>
<gene>
    <name evidence="1" type="ORF">E4U57_006344</name>
</gene>
<keyword evidence="2" id="KW-1185">Reference proteome</keyword>
<protein>
    <submittedName>
        <fullName evidence="1">Uncharacterized protein</fullName>
    </submittedName>
</protein>
<reference evidence="1 2" key="1">
    <citation type="journal article" date="2020" name="bioRxiv">
        <title>Whole genome comparisons of ergot fungi reveals the divergence and evolution of species within the genus Claviceps are the result of varying mechanisms driving genome evolution and host range expansion.</title>
        <authorList>
            <person name="Wyka S.A."/>
            <person name="Mondo S.J."/>
            <person name="Liu M."/>
            <person name="Dettman J."/>
            <person name="Nalam V."/>
            <person name="Broders K.D."/>
        </authorList>
    </citation>
    <scope>NUCLEOTIDE SEQUENCE [LARGE SCALE GENOMIC DNA]</scope>
    <source>
        <strain evidence="1 2">LM583</strain>
    </source>
</reference>
<evidence type="ECO:0000313" key="1">
    <source>
        <dbReference type="EMBL" id="KAG5952173.1"/>
    </source>
</evidence>
<proteinExistence type="predicted"/>